<reference evidence="2" key="1">
    <citation type="submission" date="2018-05" db="EMBL/GenBank/DDBJ databases">
        <authorList>
            <person name="Lanie J.A."/>
            <person name="Ng W.-L."/>
            <person name="Kazmierczak K.M."/>
            <person name="Andrzejewski T.M."/>
            <person name="Davidsen T.M."/>
            <person name="Wayne K.J."/>
            <person name="Tettelin H."/>
            <person name="Glass J.I."/>
            <person name="Rusch D."/>
            <person name="Podicherti R."/>
            <person name="Tsui H.-C.T."/>
            <person name="Winkler M.E."/>
        </authorList>
    </citation>
    <scope>NUCLEOTIDE SEQUENCE</scope>
</reference>
<sequence>RTIVFEAFPNQDGAILQMGLIKVPRINRDGFAIVDGQHRQLGFSLLLNETSNDLNDAKQAVFDANNRGESKELVNELSKKVTKLEQLQERLDRESAAIDLLIEDDSARARQVFVDVATYAVGVPKSVTTRFDLRKVVHRALGEFLSSKNLHPILDGRVDHYNDSVTGTTNVNIISADKVADLIRISNKGIGGKFGKADERKAAAGTSLTEADLVATTTAFFNVLLDSFPEMQALVAGNMTAHELRSESLLGSVTMLRVLAGVYYKLQENGLSDPAII</sequence>
<dbReference type="EMBL" id="UINC01159892">
    <property type="protein sequence ID" value="SVD58229.1"/>
    <property type="molecule type" value="Genomic_DNA"/>
</dbReference>
<feature type="coiled-coil region" evidence="1">
    <location>
        <begin position="47"/>
        <end position="104"/>
    </location>
</feature>
<dbReference type="AlphaFoldDB" id="A0A382WHW5"/>
<dbReference type="Pfam" id="PF14072">
    <property type="entry name" value="DndB"/>
    <property type="match status" value="1"/>
</dbReference>
<evidence type="ECO:0000313" key="2">
    <source>
        <dbReference type="EMBL" id="SVD58229.1"/>
    </source>
</evidence>
<organism evidence="2">
    <name type="scientific">marine metagenome</name>
    <dbReference type="NCBI Taxonomy" id="408172"/>
    <lineage>
        <taxon>unclassified sequences</taxon>
        <taxon>metagenomes</taxon>
        <taxon>ecological metagenomes</taxon>
    </lineage>
</organism>
<feature type="non-terminal residue" evidence="2">
    <location>
        <position position="1"/>
    </location>
</feature>
<keyword evidence="1" id="KW-0175">Coiled coil</keyword>
<gene>
    <name evidence="2" type="ORF">METZ01_LOCUS411083</name>
</gene>
<dbReference type="InterPro" id="IPR017642">
    <property type="entry name" value="DNA_S_mod_DndB"/>
</dbReference>
<feature type="non-terminal residue" evidence="2">
    <location>
        <position position="277"/>
    </location>
</feature>
<evidence type="ECO:0008006" key="3">
    <source>
        <dbReference type="Google" id="ProtNLM"/>
    </source>
</evidence>
<proteinExistence type="predicted"/>
<name>A0A382WHW5_9ZZZZ</name>
<protein>
    <recommendedName>
        <fullName evidence="3">DGQHR domain-containing protein</fullName>
    </recommendedName>
</protein>
<evidence type="ECO:0000256" key="1">
    <source>
        <dbReference type="SAM" id="Coils"/>
    </source>
</evidence>
<accession>A0A382WHW5</accession>